<dbReference type="EMBL" id="JBHRWK010000022">
    <property type="protein sequence ID" value="MFC3451130.1"/>
    <property type="molecule type" value="Genomic_DNA"/>
</dbReference>
<dbReference type="RefSeq" id="WP_378239875.1">
    <property type="nucleotide sequence ID" value="NZ_JBHRWK010000022.1"/>
</dbReference>
<organism evidence="1 2">
    <name type="scientific">Amycolatopsis speibonae</name>
    <dbReference type="NCBI Taxonomy" id="1450224"/>
    <lineage>
        <taxon>Bacteria</taxon>
        <taxon>Bacillati</taxon>
        <taxon>Actinomycetota</taxon>
        <taxon>Actinomycetes</taxon>
        <taxon>Pseudonocardiales</taxon>
        <taxon>Pseudonocardiaceae</taxon>
        <taxon>Amycolatopsis</taxon>
    </lineage>
</organism>
<accession>A0ABV7NWM5</accession>
<sequence>MRATGFAIVCTALLLLGGCSGEEKPAAAATDAAQLASVAGAGTQKARSSKIALETTAEDGRKVVVTSSGLYEGANSKFSMVAEVGGEKRDLIFADGVLYYHLSDAQVQELKTDKEWVKLTADGKDALSAANGALMTDVVETMDPTRTIDRISKSGKVTKSEQADLNGTATTHYVLDLGGAPAEVWLDAEQRPVRVTTGKTTVNYDSWASDVVIIAPPPEAIGDSR</sequence>
<dbReference type="Proteomes" id="UP001595645">
    <property type="component" value="Unassembled WGS sequence"/>
</dbReference>
<evidence type="ECO:0000313" key="1">
    <source>
        <dbReference type="EMBL" id="MFC3451130.1"/>
    </source>
</evidence>
<dbReference type="Gene3D" id="2.50.20.20">
    <property type="match status" value="1"/>
</dbReference>
<protein>
    <recommendedName>
        <fullName evidence="3">LppX_LprAFG lipoprotein</fullName>
    </recommendedName>
</protein>
<keyword evidence="2" id="KW-1185">Reference proteome</keyword>
<gene>
    <name evidence="1" type="ORF">ACFOSH_17000</name>
</gene>
<reference evidence="2" key="1">
    <citation type="journal article" date="2019" name="Int. J. Syst. Evol. Microbiol.">
        <title>The Global Catalogue of Microorganisms (GCM) 10K type strain sequencing project: providing services to taxonomists for standard genome sequencing and annotation.</title>
        <authorList>
            <consortium name="The Broad Institute Genomics Platform"/>
            <consortium name="The Broad Institute Genome Sequencing Center for Infectious Disease"/>
            <person name="Wu L."/>
            <person name="Ma J."/>
        </authorList>
    </citation>
    <scope>NUCLEOTIDE SEQUENCE [LARGE SCALE GENOMIC DNA]</scope>
    <source>
        <strain evidence="2">CGMCC 4.7676</strain>
    </source>
</reference>
<name>A0ABV7NWM5_9PSEU</name>
<evidence type="ECO:0008006" key="3">
    <source>
        <dbReference type="Google" id="ProtNLM"/>
    </source>
</evidence>
<comment type="caution">
    <text evidence="1">The sequence shown here is derived from an EMBL/GenBank/DDBJ whole genome shotgun (WGS) entry which is preliminary data.</text>
</comment>
<dbReference type="PROSITE" id="PS51257">
    <property type="entry name" value="PROKAR_LIPOPROTEIN"/>
    <property type="match status" value="1"/>
</dbReference>
<proteinExistence type="predicted"/>
<evidence type="ECO:0000313" key="2">
    <source>
        <dbReference type="Proteomes" id="UP001595645"/>
    </source>
</evidence>